<organism evidence="6 7">
    <name type="scientific">Propionicimonas paludicola</name>
    <dbReference type="NCBI Taxonomy" id="185243"/>
    <lineage>
        <taxon>Bacteria</taxon>
        <taxon>Bacillati</taxon>
        <taxon>Actinomycetota</taxon>
        <taxon>Actinomycetes</taxon>
        <taxon>Propionibacteriales</taxon>
        <taxon>Nocardioidaceae</taxon>
        <taxon>Propionicimonas</taxon>
    </lineage>
</organism>
<evidence type="ECO:0000313" key="6">
    <source>
        <dbReference type="EMBL" id="PFG17891.1"/>
    </source>
</evidence>
<protein>
    <submittedName>
        <fullName evidence="6">Precorrin-6Y C5,15-methyltransferase (Decarboxylating)</fullName>
    </submittedName>
</protein>
<dbReference type="UniPathway" id="UPA00148"/>
<comment type="caution">
    <text evidence="6">The sequence shown here is derived from an EMBL/GenBank/DDBJ whole genome shotgun (WGS) entry which is preliminary data.</text>
</comment>
<evidence type="ECO:0000313" key="7">
    <source>
        <dbReference type="Proteomes" id="UP000226079"/>
    </source>
</evidence>
<dbReference type="AlphaFoldDB" id="A0A2A9CUS9"/>
<keyword evidence="3 6" id="KW-0489">Methyltransferase</keyword>
<keyword evidence="5" id="KW-0949">S-adenosyl-L-methionine</keyword>
<dbReference type="InterPro" id="IPR050714">
    <property type="entry name" value="Cobalamin_biosynth_MTase"/>
</dbReference>
<dbReference type="GO" id="GO:0032259">
    <property type="term" value="P:methylation"/>
    <property type="evidence" value="ECO:0007669"/>
    <property type="project" value="UniProtKB-KW"/>
</dbReference>
<keyword evidence="2" id="KW-0169">Cobalamin biosynthesis</keyword>
<dbReference type="NCBIfam" id="TIGR02469">
    <property type="entry name" value="CbiT"/>
    <property type="match status" value="1"/>
</dbReference>
<gene>
    <name evidence="6" type="ORF">ATK74_2468</name>
</gene>
<dbReference type="InterPro" id="IPR029063">
    <property type="entry name" value="SAM-dependent_MTases_sf"/>
</dbReference>
<dbReference type="GO" id="GO:0009236">
    <property type="term" value="P:cobalamin biosynthetic process"/>
    <property type="evidence" value="ECO:0007669"/>
    <property type="project" value="UniProtKB-UniPathway"/>
</dbReference>
<dbReference type="Proteomes" id="UP000226079">
    <property type="component" value="Unassembled WGS sequence"/>
</dbReference>
<evidence type="ECO:0000256" key="2">
    <source>
        <dbReference type="ARBA" id="ARBA00022573"/>
    </source>
</evidence>
<reference evidence="6 7" key="1">
    <citation type="submission" date="2017-10" db="EMBL/GenBank/DDBJ databases">
        <title>Sequencing the genomes of 1000 actinobacteria strains.</title>
        <authorList>
            <person name="Klenk H.-P."/>
        </authorList>
    </citation>
    <scope>NUCLEOTIDE SEQUENCE [LARGE SCALE GENOMIC DNA]</scope>
    <source>
        <strain evidence="6 7">DSM 15597</strain>
    </source>
</reference>
<evidence type="ECO:0000256" key="3">
    <source>
        <dbReference type="ARBA" id="ARBA00022603"/>
    </source>
</evidence>
<dbReference type="SUPFAM" id="SSF53335">
    <property type="entry name" value="S-adenosyl-L-methionine-dependent methyltransferases"/>
    <property type="match status" value="1"/>
</dbReference>
<evidence type="ECO:0000256" key="5">
    <source>
        <dbReference type="ARBA" id="ARBA00022691"/>
    </source>
</evidence>
<dbReference type="GO" id="GO:0008276">
    <property type="term" value="F:protein methyltransferase activity"/>
    <property type="evidence" value="ECO:0007669"/>
    <property type="project" value="InterPro"/>
</dbReference>
<comment type="pathway">
    <text evidence="1">Cofactor biosynthesis; adenosylcobalamin biosynthesis.</text>
</comment>
<evidence type="ECO:0000256" key="4">
    <source>
        <dbReference type="ARBA" id="ARBA00022679"/>
    </source>
</evidence>
<sequence length="195" mass="20681">MDDQPADLSQLSAGLPDEEFATDGLLTKRALRAYALAMLAPRAGELLWDLGAGTGSISIEWCRLRPTNRAIAVERDSERAARIGANAVRFGVTGQLDVRVAAIDAELAALPAPSAVFIGGGVTGETLERCWQRLDSGGRLVAHGVTAETEAVLAQAYRERGGELARIGVEVAEPIGRFTGFRPLRTVTSWAGTKP</sequence>
<evidence type="ECO:0000256" key="1">
    <source>
        <dbReference type="ARBA" id="ARBA00004953"/>
    </source>
</evidence>
<dbReference type="PANTHER" id="PTHR43182">
    <property type="entry name" value="COBALT-PRECORRIN-6B C(15)-METHYLTRANSFERASE (DECARBOXYLATING)"/>
    <property type="match status" value="1"/>
</dbReference>
<dbReference type="PANTHER" id="PTHR43182:SF1">
    <property type="entry name" value="COBALT-PRECORRIN-7 C(5)-METHYLTRANSFERASE"/>
    <property type="match status" value="1"/>
</dbReference>
<proteinExistence type="predicted"/>
<dbReference type="EMBL" id="PDJC01000001">
    <property type="protein sequence ID" value="PFG17891.1"/>
    <property type="molecule type" value="Genomic_DNA"/>
</dbReference>
<keyword evidence="7" id="KW-1185">Reference proteome</keyword>
<dbReference type="RefSeq" id="WP_098461285.1">
    <property type="nucleotide sequence ID" value="NZ_PDJC01000001.1"/>
</dbReference>
<dbReference type="InterPro" id="IPR014008">
    <property type="entry name" value="Cbl_synth_MTase_CbiT"/>
</dbReference>
<dbReference type="Gene3D" id="3.40.50.150">
    <property type="entry name" value="Vaccinia Virus protein VP39"/>
    <property type="match status" value="1"/>
</dbReference>
<accession>A0A2A9CUS9</accession>
<keyword evidence="4 6" id="KW-0808">Transferase</keyword>
<name>A0A2A9CUS9_9ACTN</name>